<evidence type="ECO:0000313" key="1">
    <source>
        <dbReference type="Ensembl" id="ENSP00000495651.1"/>
    </source>
</evidence>
<dbReference type="ExpressionAtlas" id="A0A2R8YEK2">
    <property type="expression patterns" value="baseline and differential"/>
</dbReference>
<dbReference type="AlphaFoldDB" id="A0A2R8YEK2"/>
<reference evidence="1 2" key="1">
    <citation type="journal article" date="2001" name="Nature">
        <title>Initial sequencing and analysis of the human genome.</title>
        <authorList>
            <consortium name="International Human Genome Sequencing Consortium"/>
            <person name="Lander E.S."/>
            <person name="Linton L.M."/>
            <person name="Birren B."/>
            <person name="Nusbaum C."/>
            <person name="Zody M.C."/>
            <person name="Baldwin J."/>
            <person name="Devon K."/>
            <person name="Dewar K."/>
            <person name="Doyle M."/>
            <person name="FitzHugh W."/>
            <person name="Funke R."/>
            <person name="Gage D."/>
            <person name="Harris K."/>
            <person name="Heaford A."/>
            <person name="Howland J."/>
            <person name="Kann L."/>
            <person name="Lehoczky J."/>
            <person name="LeVine R."/>
            <person name="McEwan P."/>
            <person name="McKernan K."/>
            <person name="Meldrim J."/>
            <person name="Mesirov J.P."/>
            <person name="Miranda C."/>
            <person name="Morris W."/>
            <person name="Naylor J."/>
            <person name="Raymond C."/>
            <person name="Rosetti M."/>
            <person name="Santos R."/>
            <person name="Sheridan A."/>
            <person name="Sougnez C."/>
            <person name="Stange-Thomann N."/>
            <person name="Stojanovic N."/>
            <person name="Subramanian A."/>
            <person name="Wyman D."/>
            <person name="Rogers J."/>
            <person name="Sulston J."/>
            <person name="Ainscough R."/>
            <person name="Beck S."/>
            <person name="Bentley D."/>
            <person name="Burton J."/>
            <person name="Clee C."/>
            <person name="Carter N."/>
            <person name="Coulson A."/>
            <person name="Deadman R."/>
            <person name="Deloukas P."/>
            <person name="Dunham A."/>
            <person name="Dunham I."/>
            <person name="Durbin R."/>
            <person name="French L."/>
            <person name="Grafham D."/>
            <person name="Gregory S."/>
            <person name="Hubbard T."/>
            <person name="Humphray S."/>
            <person name="Hunt A."/>
            <person name="Jones M."/>
            <person name="Lloyd C."/>
            <person name="McMurray A."/>
            <person name="Matthews L."/>
            <person name="Mercer S."/>
            <person name="Milne S."/>
            <person name="Mullikin J.C."/>
            <person name="Mungall A."/>
            <person name="Plumb R."/>
            <person name="Ross M."/>
            <person name="Shownkeen R."/>
            <person name="Sims S."/>
            <person name="Waterston R.H."/>
            <person name="Wilson R.K."/>
            <person name="Hillier L.W."/>
            <person name="McPherson J.D."/>
            <person name="Marra M.A."/>
            <person name="Mardis E.R."/>
            <person name="Fulton L.A."/>
            <person name="Chinwalla A.T."/>
            <person name="Pepin K.H."/>
            <person name="Gish W.R."/>
            <person name="Chissoe S.L."/>
            <person name="Wendl M.C."/>
            <person name="Delehaunty K.D."/>
            <person name="Miner T.L."/>
            <person name="Delehaunty A."/>
            <person name="Kramer J.B."/>
            <person name="Cook L.L."/>
            <person name="Fulton R.S."/>
            <person name="Johnson D.L."/>
            <person name="Minx P.J."/>
            <person name="Clifton S.W."/>
            <person name="Hawkins T."/>
            <person name="Branscomb E."/>
            <person name="Predki P."/>
            <person name="Richardson P."/>
            <person name="Wenning S."/>
            <person name="Slezak T."/>
            <person name="Doggett N."/>
            <person name="Cheng J.F."/>
            <person name="Olsen A."/>
            <person name="Lucas S."/>
            <person name="Elkin C."/>
            <person name="Uberbacher E."/>
            <person name="Frazier M."/>
            <person name="Gibbs R.A."/>
            <person name="Muzny D.M."/>
            <person name="Scherer S.E."/>
            <person name="Bouck J.B."/>
            <person name="Sodergren E.J."/>
            <person name="Worley K.C."/>
            <person name="Rives C.M."/>
            <person name="Gorrell J.H."/>
            <person name="Metzker M.L."/>
            <person name="Naylor S.L."/>
            <person name="Kucherlapati R.S."/>
            <person name="Nelson D.L."/>
            <person name="Weinstock G.M."/>
            <person name="Sakaki Y."/>
            <person name="Fujiyama A."/>
            <person name="Hattori M."/>
            <person name="Yada T."/>
            <person name="Toyoda A."/>
            <person name="Itoh T."/>
            <person name="Kawagoe C."/>
            <person name="Watanabe H."/>
            <person name="Totoki Y."/>
            <person name="Taylor T."/>
            <person name="Weissenbach J."/>
            <person name="Heilig R."/>
            <person name="Saurin W."/>
            <person name="Artiguenave F."/>
            <person name="Brottier P."/>
            <person name="Bruls T."/>
            <person name="Pelletier E."/>
            <person name="Robert C."/>
            <person name="Wincker P."/>
            <person name="Smith D.R."/>
            <person name="Doucette-Stamm L."/>
            <person name="Rubenfield M."/>
            <person name="Weinstock K."/>
            <person name="Lee H.M."/>
            <person name="Dubois J."/>
            <person name="Rosenthal A."/>
            <person name="Platzer M."/>
            <person name="Nyakatura G."/>
            <person name="Taudien S."/>
            <person name="Rump A."/>
            <person name="Yang H."/>
            <person name="Yu J."/>
            <person name="Wang J."/>
            <person name="Huang G."/>
            <person name="Gu J."/>
            <person name="Hood L."/>
            <person name="Rowen L."/>
            <person name="Madan A."/>
            <person name="Qin S."/>
            <person name="Davis R.W."/>
            <person name="Federspiel N.A."/>
            <person name="Abola A.P."/>
            <person name="Proctor M.J."/>
            <person name="Myers R.M."/>
            <person name="Schmutz J."/>
            <person name="Dickson M."/>
            <person name="Grimwood J."/>
            <person name="Cox D.R."/>
            <person name="Olson M.V."/>
            <person name="Kaul R."/>
            <person name="Raymond C."/>
            <person name="Shimizu N."/>
            <person name="Kawasaki K."/>
            <person name="Minoshima S."/>
            <person name="Evans G.A."/>
            <person name="Athanasiou M."/>
            <person name="Schultz R."/>
            <person name="Roe B.A."/>
            <person name="Chen F."/>
            <person name="Pan H."/>
            <person name="Ramser J."/>
            <person name="Lehrach H."/>
            <person name="Reinhardt R."/>
            <person name="McCombie W.R."/>
            <person name="de la Bastide M."/>
            <person name="Dedhia N."/>
            <person name="Blocker H."/>
            <person name="Hornischer K."/>
            <person name="Nordsiek G."/>
            <person name="Agarwala R."/>
            <person name="Aravind L."/>
            <person name="Bailey J.A."/>
            <person name="Bateman A."/>
            <person name="Batzoglou S."/>
            <person name="Birney E."/>
            <person name="Bork P."/>
            <person name="Brown D.G."/>
            <person name="Burge C.B."/>
            <person name="Cerutti L."/>
            <person name="Chen H.C."/>
            <person name="Church D."/>
            <person name="Clamp M."/>
            <person name="Copley R.R."/>
            <person name="Doerks T."/>
            <person name="Eddy S.R."/>
            <person name="Eichler E.E."/>
            <person name="Furey T.S."/>
            <person name="Galagan J."/>
            <person name="Gilbert J.G."/>
            <person name="Harmon C."/>
            <person name="Hayashizaki Y."/>
            <person name="Haussler D."/>
            <person name="Hermjakob H."/>
            <person name="Hokamp K."/>
            <person name="Jang W."/>
            <person name="Johnson L.S."/>
            <person name="Jones T.A."/>
            <person name="Kasif S."/>
            <person name="Kaspryzk A."/>
            <person name="Kennedy S."/>
            <person name="Kent W.J."/>
            <person name="Kitts P."/>
            <person name="Koonin E.V."/>
            <person name="Korf I."/>
            <person name="Kulp D."/>
            <person name="Lancet D."/>
            <person name="Lowe T.M."/>
            <person name="McLysaght A."/>
            <person name="Mikkelsen T."/>
            <person name="Moran J.V."/>
            <person name="Mulder N."/>
            <person name="Pollara V.J."/>
            <person name="Ponting C.P."/>
            <person name="Schuler G."/>
            <person name="Schultz J."/>
            <person name="Slater G."/>
            <person name="Smit A.F."/>
            <person name="Stupka E."/>
            <person name="Szustakowski J."/>
            <person name="Thierry-Mieg D."/>
            <person name="Thierry-Mieg J."/>
            <person name="Wagner L."/>
            <person name="Wallis J."/>
            <person name="Wheeler R."/>
            <person name="Williams A."/>
            <person name="Wolf Y.I."/>
            <person name="Wolfe K.H."/>
            <person name="Yang S.P."/>
            <person name="Yeh R.F."/>
            <person name="Collins F."/>
            <person name="Guyer M.S."/>
            <person name="Peterson J."/>
            <person name="Felsenfeld A."/>
            <person name="Wetterstrand K.A."/>
            <person name="Patrinos A."/>
            <person name="Morgan M.J."/>
            <person name="de Jong P."/>
            <person name="Catanese J.J."/>
            <person name="Osoegawa K."/>
            <person name="Shizuya H."/>
            <person name="Choi S."/>
            <person name="Chen Y.J."/>
        </authorList>
    </citation>
    <scope>NUCLEOTIDE SEQUENCE [LARGE SCALE GENOMIC DNA]</scope>
</reference>
<evidence type="ECO:0008006" key="4">
    <source>
        <dbReference type="Google" id="ProtNLM"/>
    </source>
</evidence>
<dbReference type="GO" id="GO:0008199">
    <property type="term" value="F:ferric iron binding"/>
    <property type="evidence" value="ECO:0007669"/>
    <property type="project" value="InterPro"/>
</dbReference>
<dbReference type="MassIVE" id="A0A2R8YEK2"/>
<sequence length="58" mass="6254">MWTLGRRAVAGLLASPSPAQAQTLTRVPRPAELAPLCGRRGLRTDIDATCTPRRALSR</sequence>
<dbReference type="Proteomes" id="UP000005640">
    <property type="component" value="Chromosome 9"/>
</dbReference>
<dbReference type="InterPro" id="IPR002908">
    <property type="entry name" value="Frataxin/CyaY"/>
</dbReference>
<evidence type="ECO:0007829" key="3">
    <source>
        <dbReference type="PeptideAtlas" id="A0A2R8YEK2"/>
    </source>
</evidence>
<organism evidence="1 2">
    <name type="scientific">Homo sapiens</name>
    <name type="common">Human</name>
    <dbReference type="NCBI Taxonomy" id="9606"/>
    <lineage>
        <taxon>Eukaryota</taxon>
        <taxon>Metazoa</taxon>
        <taxon>Chordata</taxon>
        <taxon>Craniata</taxon>
        <taxon>Vertebrata</taxon>
        <taxon>Euteleostomi</taxon>
        <taxon>Mammalia</taxon>
        <taxon>Eutheria</taxon>
        <taxon>Euarchontoglires</taxon>
        <taxon>Primates</taxon>
        <taxon>Haplorrhini</taxon>
        <taxon>Catarrhini</taxon>
        <taxon>Hominidae</taxon>
        <taxon>Homo</taxon>
    </lineage>
</organism>
<reference evidence="1" key="4">
    <citation type="submission" date="2025-08" db="UniProtKB">
        <authorList>
            <consortium name="Ensembl"/>
        </authorList>
    </citation>
    <scope>IDENTIFICATION</scope>
</reference>
<dbReference type="VEuPathDB" id="HostDB:ENSG00000285130"/>
<accession>A0A2R8YEK2</accession>
<dbReference type="EMBL" id="AL358113">
    <property type="status" value="NOT_ANNOTATED_CDS"/>
    <property type="molecule type" value="Genomic_DNA"/>
</dbReference>
<dbReference type="GeneCards" id="ENSG00000285130"/>
<reference evidence="1 2" key="3">
    <citation type="journal article" date="2004" name="Nature">
        <title>Finishing the euchromatic sequence of the human genome.</title>
        <authorList>
            <consortium name="International Human Genome Sequencing Consortium"/>
        </authorList>
    </citation>
    <scope>NUCLEOTIDE SEQUENCE [LARGE SCALE GENOMIC DNA]</scope>
</reference>
<keyword evidence="2" id="KW-1185">Reference proteome</keyword>
<reference evidence="1" key="5">
    <citation type="submission" date="2025-09" db="UniProtKB">
        <authorList>
            <consortium name="Ensembl"/>
        </authorList>
    </citation>
    <scope>IDENTIFICATION</scope>
</reference>
<proteinExistence type="evidence at protein level"/>
<keyword evidence="3" id="KW-1267">Proteomics identification</keyword>
<dbReference type="Bgee" id="ENSG00000285130">
    <property type="expression patterns" value="Expressed in trachea and 109 other cell types or tissues"/>
</dbReference>
<dbReference type="EMBL" id="AL162730">
    <property type="status" value="NOT_ANNOTATED_CDS"/>
    <property type="molecule type" value="Genomic_DNA"/>
</dbReference>
<dbReference type="EMBL" id="AL590238">
    <property type="status" value="NOT_ANNOTATED_CDS"/>
    <property type="molecule type" value="Genomic_DNA"/>
</dbReference>
<evidence type="ECO:0000313" key="2">
    <source>
        <dbReference type="Proteomes" id="UP000005640"/>
    </source>
</evidence>
<reference evidence="1 2" key="2">
    <citation type="journal article" date="2004" name="Nature">
        <title>DNA sequence and analysis of human chromosome 9.</title>
        <authorList>
            <person name="Humphray S.J."/>
            <person name="Oliver K."/>
            <person name="Hunt A.R."/>
            <person name="Plumb R.W."/>
            <person name="Loveland J.E."/>
            <person name="Howe K.L."/>
            <person name="Andrews T.D."/>
            <person name="Searle S."/>
            <person name="Hunt S.E."/>
            <person name="Scott C.E."/>
            <person name="Jones M.C."/>
            <person name="Ainscough R."/>
            <person name="Almeida J.P."/>
            <person name="Ambrose K.D."/>
            <person name="Ashwell R.I."/>
            <person name="Babbage A.K."/>
            <person name="Babbage S."/>
            <person name="Bagguley C.L."/>
            <person name="Bailey J."/>
            <person name="Banerjee R."/>
            <person name="Barker D.J."/>
            <person name="Barlow K.F."/>
            <person name="Bates K."/>
            <person name="Beasley H."/>
            <person name="Beasley O."/>
            <person name="Bird C.P."/>
            <person name="Bray-Allen S."/>
            <person name="Brown A.J."/>
            <person name="Brown J.Y."/>
            <person name="Burford D."/>
            <person name="Burrill W."/>
            <person name="Burton J."/>
            <person name="Carder C."/>
            <person name="Carter N.P."/>
            <person name="Chapman J.C."/>
            <person name="Chen Y."/>
            <person name="Clarke G."/>
            <person name="Clark S.Y."/>
            <person name="Clee C.M."/>
            <person name="Clegg S."/>
            <person name="Collier R.E."/>
            <person name="Corby N."/>
            <person name="Crosier M."/>
            <person name="Cummings A.T."/>
            <person name="Davies J."/>
            <person name="Dhami P."/>
            <person name="Dunn M."/>
            <person name="Dutta I."/>
            <person name="Dyer L.W."/>
            <person name="Earthrowl M.E."/>
            <person name="Faulkner L."/>
            <person name="Fleming C.J."/>
            <person name="Frankish A."/>
            <person name="Frankland J.A."/>
            <person name="French L."/>
            <person name="Fricker D.G."/>
            <person name="Garner P."/>
            <person name="Garnett J."/>
            <person name="Ghori J."/>
            <person name="Gilbert J.G."/>
            <person name="Glison C."/>
            <person name="Grafham D.V."/>
            <person name="Gribble S."/>
            <person name="Griffiths C."/>
            <person name="Griffiths-Jones S."/>
            <person name="Grocock R."/>
            <person name="Guy J."/>
            <person name="Hall R.E."/>
            <person name="Hammond S."/>
            <person name="Harley J.L."/>
            <person name="Harrison E.S."/>
            <person name="Hart E.A."/>
            <person name="Heath P.D."/>
            <person name="Henderson C.D."/>
            <person name="Hopkins B.L."/>
            <person name="Howard P.J."/>
            <person name="Howden P.J."/>
            <person name="Huckle E."/>
            <person name="Johnson C."/>
            <person name="Johnson D."/>
            <person name="Joy A.A."/>
            <person name="Kay M."/>
            <person name="Keenan S."/>
            <person name="Kershaw J.K."/>
            <person name="Kimberley A.M."/>
            <person name="King A."/>
            <person name="Knights A."/>
            <person name="Laird G.K."/>
            <person name="Langford C."/>
            <person name="Lawlor S."/>
            <person name="Leongamornlert D.A."/>
            <person name="Leversha M."/>
            <person name="Lloyd C."/>
            <person name="Lloyd D.M."/>
            <person name="Lovell J."/>
            <person name="Martin S."/>
            <person name="Mashreghi-Mohammadi M."/>
            <person name="Matthews L."/>
            <person name="McLaren S."/>
            <person name="McLay K.E."/>
            <person name="McMurray A."/>
            <person name="Milne S."/>
            <person name="Nickerson T."/>
            <person name="Nisbett J."/>
            <person name="Nordsiek G."/>
            <person name="Pearce A.V."/>
            <person name="Peck A.I."/>
            <person name="Porter K.M."/>
            <person name="Pandian R."/>
            <person name="Pelan S."/>
            <person name="Phillimore B."/>
            <person name="Povey S."/>
            <person name="Ramsey Y."/>
            <person name="Rand V."/>
            <person name="Scharfe M."/>
            <person name="Sehra H.K."/>
            <person name="Shownkeen R."/>
            <person name="Sims S.K."/>
            <person name="Skuce C.D."/>
            <person name="Smith M."/>
            <person name="Steward C.A."/>
            <person name="Swarbreck D."/>
            <person name="Sycamore N."/>
            <person name="Tester J."/>
            <person name="Thorpe A."/>
            <person name="Tracey A."/>
            <person name="Tromans A."/>
            <person name="Thomas D.W."/>
            <person name="Wall M."/>
            <person name="Wallis J.M."/>
            <person name="West A.P."/>
            <person name="Whitehead S.L."/>
            <person name="Willey D.L."/>
            <person name="Williams S.A."/>
            <person name="Wilming L."/>
            <person name="Wray P.W."/>
            <person name="Young L."/>
            <person name="Ashurst J.L."/>
            <person name="Coulson A."/>
            <person name="Blocker H."/>
            <person name="Durbin R."/>
            <person name="Sulston J.E."/>
            <person name="Hubbard T."/>
            <person name="Jackson M.J."/>
            <person name="Bentley D.R."/>
            <person name="Beck S."/>
            <person name="Rogers J."/>
            <person name="Dunham I."/>
        </authorList>
    </citation>
    <scope>NUCLEOTIDE SEQUENCE [LARGE SCALE GENOMIC DNA]</scope>
</reference>
<protein>
    <recommendedName>
        <fullName evidence="4">Frataxin, mitochondrial</fullName>
    </recommendedName>
</protein>
<dbReference type="PRINTS" id="PR00904">
    <property type="entry name" value="FRATAXIN"/>
</dbReference>
<dbReference type="GO" id="GO:0016226">
    <property type="term" value="P:iron-sulfur cluster assembly"/>
    <property type="evidence" value="ECO:0007669"/>
    <property type="project" value="InterPro"/>
</dbReference>
<dbReference type="Ensembl" id="ENST00000644977.1">
    <property type="protein sequence ID" value="ENSP00000495651.1"/>
    <property type="gene ID" value="ENSG00000285130.2"/>
</dbReference>
<name>A0A2R8YEK2_HUMAN</name>